<dbReference type="Gene3D" id="3.50.50.60">
    <property type="entry name" value="FAD/NAD(P)-binding domain"/>
    <property type="match status" value="1"/>
</dbReference>
<evidence type="ECO:0000256" key="1">
    <source>
        <dbReference type="ARBA" id="ARBA00023002"/>
    </source>
</evidence>
<keyword evidence="1" id="KW-0560">Oxidoreductase</keyword>
<feature type="domain" description="FAD dependent oxidoreductase" evidence="2">
    <location>
        <begin position="33"/>
        <end position="384"/>
    </location>
</feature>
<dbReference type="GO" id="GO:0016491">
    <property type="term" value="F:oxidoreductase activity"/>
    <property type="evidence" value="ECO:0007669"/>
    <property type="project" value="UniProtKB-KW"/>
</dbReference>
<protein>
    <submittedName>
        <fullName evidence="3">FAD-binding oxidoreductase</fullName>
    </submittedName>
</protein>
<dbReference type="PANTHER" id="PTHR13847">
    <property type="entry name" value="SARCOSINE DEHYDROGENASE-RELATED"/>
    <property type="match status" value="1"/>
</dbReference>
<dbReference type="EMBL" id="CP039964">
    <property type="protein sequence ID" value="QCO54731.1"/>
    <property type="molecule type" value="Genomic_DNA"/>
</dbReference>
<gene>
    <name evidence="3" type="ORF">EOK75_02350</name>
</gene>
<evidence type="ECO:0000259" key="2">
    <source>
        <dbReference type="Pfam" id="PF01266"/>
    </source>
</evidence>
<dbReference type="Proteomes" id="UP000298631">
    <property type="component" value="Chromosome"/>
</dbReference>
<name>A0A4P8ECX7_9RHOB</name>
<dbReference type="Gene3D" id="3.30.9.10">
    <property type="entry name" value="D-Amino Acid Oxidase, subunit A, domain 2"/>
    <property type="match status" value="1"/>
</dbReference>
<dbReference type="InterPro" id="IPR036188">
    <property type="entry name" value="FAD/NAD-bd_sf"/>
</dbReference>
<evidence type="ECO:0000313" key="4">
    <source>
        <dbReference type="Proteomes" id="UP000298631"/>
    </source>
</evidence>
<dbReference type="OrthoDB" id="9806601at2"/>
<evidence type="ECO:0000313" key="3">
    <source>
        <dbReference type="EMBL" id="QCO54731.1"/>
    </source>
</evidence>
<dbReference type="KEGG" id="pseb:EOK75_02350"/>
<keyword evidence="4" id="KW-1185">Reference proteome</keyword>
<sequence length="436" mass="48461">MPAENIALKSTPYWWEAAPVAPLPEMPLERQVDVAIVGAGYAGLTAGMTLARAGRSVAIYDRQHPGEGASSRNGGITSGNIRLDHATLVKKFGQARADAIILEGKVARQHLYDMLSNEGIDCDFKLVGRFGGALGTNDYERMARQAEHLERTLGVESYAVPQSEQHKYIGTDFFRGGSVRMDIGGLHPAKLIAELLRVAQTAGAVVHSDTAVETIDREGEGFTLRTGRGTVKARQVLVCTNGYTDSATPWLRRRIVPVRSRIIATEPLAPELISRLMPRRMMLNDTRTLGFYFRLSPDGTRILFGGRDGSTLEDPSKPVAYLRRNLLEIFPELESTDITHSWYGNVAMHRDMIPRIFEKKGVHYATGFCGSGVVWAPWIGRKAAHKLLGSKDEAPSAFDFKPPAPIPLYNGKPWFMPFFMMKYRMDDRLKMRRAGR</sequence>
<dbReference type="InterPro" id="IPR006076">
    <property type="entry name" value="FAD-dep_OxRdtase"/>
</dbReference>
<dbReference type="SUPFAM" id="SSF51905">
    <property type="entry name" value="FAD/NAD(P)-binding domain"/>
    <property type="match status" value="1"/>
</dbReference>
<dbReference type="AlphaFoldDB" id="A0A4P8ECX7"/>
<dbReference type="Pfam" id="PF01266">
    <property type="entry name" value="DAO"/>
    <property type="match status" value="1"/>
</dbReference>
<reference evidence="3 4" key="1">
    <citation type="submission" date="2019-05" db="EMBL/GenBank/DDBJ databases">
        <title>Pseudorhodobacter turbinis sp. nov., isolated from the gut of the Korean turban shell.</title>
        <authorList>
            <person name="Jeong Y.-S."/>
            <person name="Kang W.-R."/>
            <person name="Bae J.-W."/>
        </authorList>
    </citation>
    <scope>NUCLEOTIDE SEQUENCE [LARGE SCALE GENOMIC DNA]</scope>
    <source>
        <strain evidence="3 4">S12M18</strain>
    </source>
</reference>
<accession>A0A4P8ECX7</accession>
<organism evidence="3 4">
    <name type="scientific">Pseudorhodobacter turbinis</name>
    <dbReference type="NCBI Taxonomy" id="2500533"/>
    <lineage>
        <taxon>Bacteria</taxon>
        <taxon>Pseudomonadati</taxon>
        <taxon>Pseudomonadota</taxon>
        <taxon>Alphaproteobacteria</taxon>
        <taxon>Rhodobacterales</taxon>
        <taxon>Paracoccaceae</taxon>
        <taxon>Pseudorhodobacter</taxon>
    </lineage>
</organism>
<dbReference type="PANTHER" id="PTHR13847:SF281">
    <property type="entry name" value="FAD DEPENDENT OXIDOREDUCTASE DOMAIN-CONTAINING PROTEIN"/>
    <property type="match status" value="1"/>
</dbReference>
<dbReference type="GO" id="GO:0005737">
    <property type="term" value="C:cytoplasm"/>
    <property type="evidence" value="ECO:0007669"/>
    <property type="project" value="TreeGrafter"/>
</dbReference>
<proteinExistence type="predicted"/>